<dbReference type="EMBL" id="JANJYI010000009">
    <property type="protein sequence ID" value="KAK2635815.1"/>
    <property type="molecule type" value="Genomic_DNA"/>
</dbReference>
<dbReference type="PANTHER" id="PTHR43024">
    <property type="entry name" value="UDP-N-ACETYLMURAMOYL-TRIPEPTIDE--D-ALANYL-D-ALANINE LIGASE"/>
    <property type="match status" value="1"/>
</dbReference>
<dbReference type="InterPro" id="IPR051046">
    <property type="entry name" value="MurCDEF_CellWall_CoF430Synth"/>
</dbReference>
<dbReference type="InterPro" id="IPR036565">
    <property type="entry name" value="Mur-like_cat_sf"/>
</dbReference>
<evidence type="ECO:0000256" key="2">
    <source>
        <dbReference type="ARBA" id="ARBA00022741"/>
    </source>
</evidence>
<evidence type="ECO:0000313" key="4">
    <source>
        <dbReference type="EMBL" id="KAK2635815.1"/>
    </source>
</evidence>
<reference evidence="4" key="1">
    <citation type="journal article" date="2023" name="Plant J.">
        <title>Genome sequences and population genomics provide insights into the demographic history, inbreeding, and mutation load of two 'living fossil' tree species of Dipteronia.</title>
        <authorList>
            <person name="Feng Y."/>
            <person name="Comes H.P."/>
            <person name="Chen J."/>
            <person name="Zhu S."/>
            <person name="Lu R."/>
            <person name="Zhang X."/>
            <person name="Li P."/>
            <person name="Qiu J."/>
            <person name="Olsen K.M."/>
            <person name="Qiu Y."/>
        </authorList>
    </citation>
    <scope>NUCLEOTIDE SEQUENCE</scope>
    <source>
        <strain evidence="4">KIB01</strain>
    </source>
</reference>
<dbReference type="PANTHER" id="PTHR43024:SF1">
    <property type="entry name" value="UDP-N-ACETYLMURAMOYL-TRIPEPTIDE--D-ALANYL-D-ALANINE LIGASE"/>
    <property type="match status" value="1"/>
</dbReference>
<dbReference type="AlphaFoldDB" id="A0AAD9THY6"/>
<dbReference type="SUPFAM" id="SSF63418">
    <property type="entry name" value="MurE/MurF N-terminal domain"/>
    <property type="match status" value="1"/>
</dbReference>
<dbReference type="Gene3D" id="3.40.1190.10">
    <property type="entry name" value="Mur-like, catalytic domain"/>
    <property type="match status" value="1"/>
</dbReference>
<dbReference type="Proteomes" id="UP001280121">
    <property type="component" value="Unassembled WGS sequence"/>
</dbReference>
<dbReference type="InterPro" id="IPR035911">
    <property type="entry name" value="MurE/MurF_N"/>
</dbReference>
<proteinExistence type="predicted"/>
<comment type="caution">
    <text evidence="4">The sequence shown here is derived from an EMBL/GenBank/DDBJ whole genome shotgun (WGS) entry which is preliminary data.</text>
</comment>
<dbReference type="Gene3D" id="3.40.1390.10">
    <property type="entry name" value="MurE/MurF, N-terminal domain"/>
    <property type="match status" value="1"/>
</dbReference>
<evidence type="ECO:0000256" key="1">
    <source>
        <dbReference type="ARBA" id="ARBA00022598"/>
    </source>
</evidence>
<keyword evidence="3" id="KW-0067">ATP-binding</keyword>
<name>A0AAD9THY6_9ROSI</name>
<keyword evidence="2" id="KW-0547">Nucleotide-binding</keyword>
<dbReference type="GO" id="GO:0005524">
    <property type="term" value="F:ATP binding"/>
    <property type="evidence" value="ECO:0007669"/>
    <property type="project" value="UniProtKB-KW"/>
</dbReference>
<evidence type="ECO:0000256" key="3">
    <source>
        <dbReference type="ARBA" id="ARBA00022840"/>
    </source>
</evidence>
<evidence type="ECO:0000313" key="5">
    <source>
        <dbReference type="Proteomes" id="UP001280121"/>
    </source>
</evidence>
<keyword evidence="5" id="KW-1185">Reference proteome</keyword>
<protein>
    <submittedName>
        <fullName evidence="4">Uncharacterized protein</fullName>
    </submittedName>
</protein>
<dbReference type="GO" id="GO:0016874">
    <property type="term" value="F:ligase activity"/>
    <property type="evidence" value="ECO:0007669"/>
    <property type="project" value="UniProtKB-KW"/>
</dbReference>
<dbReference type="SUPFAM" id="SSF53623">
    <property type="entry name" value="MurD-like peptide ligases, catalytic domain"/>
    <property type="match status" value="1"/>
</dbReference>
<sequence>MCQSFRIKLMTSTSIRSFLHLHSLSKPKSLLSSSGSQSIAIKSTNNHTYQTNLQKPLISPIWTVTEIAESVNGKILKCGPPGSICTDTRDLKPGKNQWVFAVTGEYLDGHDFISPELYSKGCVGVVGNRVCDSWDKGFVNVEGNGNVNSIDSLINMACYARNNRFNGVLVGVTGSAGKSTTKRMIALALENLGSDVFESYGNWNN</sequence>
<organism evidence="4 5">
    <name type="scientific">Dipteronia dyeriana</name>
    <dbReference type="NCBI Taxonomy" id="168575"/>
    <lineage>
        <taxon>Eukaryota</taxon>
        <taxon>Viridiplantae</taxon>
        <taxon>Streptophyta</taxon>
        <taxon>Embryophyta</taxon>
        <taxon>Tracheophyta</taxon>
        <taxon>Spermatophyta</taxon>
        <taxon>Magnoliopsida</taxon>
        <taxon>eudicotyledons</taxon>
        <taxon>Gunneridae</taxon>
        <taxon>Pentapetalae</taxon>
        <taxon>rosids</taxon>
        <taxon>malvids</taxon>
        <taxon>Sapindales</taxon>
        <taxon>Sapindaceae</taxon>
        <taxon>Hippocastanoideae</taxon>
        <taxon>Acereae</taxon>
        <taxon>Dipteronia</taxon>
    </lineage>
</organism>
<keyword evidence="1" id="KW-0436">Ligase</keyword>
<accession>A0AAD9THY6</accession>
<gene>
    <name evidence="4" type="ORF">Ddye_030607</name>
</gene>